<reference evidence="2 3" key="1">
    <citation type="submission" date="2015-09" db="EMBL/GenBank/DDBJ databases">
        <title>Host preference determinants of Valsa canker pathogens revealed by comparative genomics.</title>
        <authorList>
            <person name="Yin Z."/>
            <person name="Huang L."/>
        </authorList>
    </citation>
    <scope>NUCLEOTIDE SEQUENCE [LARGE SCALE GENOMIC DNA]</scope>
    <source>
        <strain evidence="2 3">03-1</strain>
    </source>
</reference>
<protein>
    <submittedName>
        <fullName evidence="2">Uncharacterized protein</fullName>
    </submittedName>
</protein>
<comment type="caution">
    <text evidence="2">The sequence shown here is derived from an EMBL/GenBank/DDBJ whole genome shotgun (WGS) entry which is preliminary data.</text>
</comment>
<proteinExistence type="predicted"/>
<organism evidence="2 3">
    <name type="scientific">Cytospora schulzeri</name>
    <dbReference type="NCBI Taxonomy" id="448051"/>
    <lineage>
        <taxon>Eukaryota</taxon>
        <taxon>Fungi</taxon>
        <taxon>Dikarya</taxon>
        <taxon>Ascomycota</taxon>
        <taxon>Pezizomycotina</taxon>
        <taxon>Sordariomycetes</taxon>
        <taxon>Sordariomycetidae</taxon>
        <taxon>Diaporthales</taxon>
        <taxon>Cytosporaceae</taxon>
        <taxon>Cytospora</taxon>
    </lineage>
</organism>
<sequence length="256" mass="28210">MAVSSSPYDPARLDDKKQSLLLCRGSTAAPSVSEQKDTASPSKDHEREYPKSTVGIQKMACRALPLSLGLSSTCPESTGEEVPPGSFTETSVAARDMRASSSAEGYHGLRAPNGYGEVVPSTPFEGSPEVFKGSSSCNRTDRYTSHEEFDIGHTVYEPELEPEAVQNPFEDPSLLTYGEPLWNPLPKWVFIRSSTSLPTYHLGPNDLLHGSSKLRQSTSVDEETCAEDSGDEWWEWWEVQEEDEAKEIAEAVLVYQ</sequence>
<gene>
    <name evidence="2" type="ORF">VMCG_00659</name>
</gene>
<evidence type="ECO:0000256" key="1">
    <source>
        <dbReference type="SAM" id="MobiDB-lite"/>
    </source>
</evidence>
<evidence type="ECO:0000313" key="3">
    <source>
        <dbReference type="Proteomes" id="UP000283895"/>
    </source>
</evidence>
<accession>A0A423X9N3</accession>
<dbReference type="Proteomes" id="UP000283895">
    <property type="component" value="Unassembled WGS sequence"/>
</dbReference>
<feature type="region of interest" description="Disordered" evidence="1">
    <location>
        <begin position="24"/>
        <end position="54"/>
    </location>
</feature>
<dbReference type="AlphaFoldDB" id="A0A423X9N3"/>
<dbReference type="EMBL" id="LKEA01000001">
    <property type="protein sequence ID" value="ROW12410.1"/>
    <property type="molecule type" value="Genomic_DNA"/>
</dbReference>
<name>A0A423X9N3_9PEZI</name>
<dbReference type="OrthoDB" id="5243651at2759"/>
<keyword evidence="3" id="KW-1185">Reference proteome</keyword>
<evidence type="ECO:0000313" key="2">
    <source>
        <dbReference type="EMBL" id="ROW12410.1"/>
    </source>
</evidence>
<feature type="compositionally biased region" description="Basic and acidic residues" evidence="1">
    <location>
        <begin position="34"/>
        <end position="50"/>
    </location>
</feature>